<dbReference type="GO" id="GO:0070525">
    <property type="term" value="P:tRNA threonylcarbamoyladenosine metabolic process"/>
    <property type="evidence" value="ECO:0007669"/>
    <property type="project" value="UniProtKB-ARBA"/>
</dbReference>
<dbReference type="PROSITE" id="PS01016">
    <property type="entry name" value="GLYCOPROTEASE"/>
    <property type="match status" value="1"/>
</dbReference>
<evidence type="ECO:0000256" key="2">
    <source>
        <dbReference type="ARBA" id="ARBA00022679"/>
    </source>
</evidence>
<dbReference type="GO" id="GO:0006400">
    <property type="term" value="P:tRNA modification"/>
    <property type="evidence" value="ECO:0007669"/>
    <property type="project" value="UniProtKB-ARBA"/>
</dbReference>
<dbReference type="InterPro" id="IPR017860">
    <property type="entry name" value="Peptidase_M22_CS"/>
</dbReference>
<protein>
    <recommendedName>
        <fullName evidence="1">N(6)-L-threonylcarbamoyladenine synthase</fullName>
        <ecNumber evidence="1">2.3.1.234</ecNumber>
    </recommendedName>
</protein>
<evidence type="ECO:0000256" key="3">
    <source>
        <dbReference type="ARBA" id="ARBA00022694"/>
    </source>
</evidence>
<proteinExistence type="predicted"/>
<dbReference type="PANTHER" id="PTHR11735:SF6">
    <property type="entry name" value="TRNA N6-ADENOSINE THREONYLCARBAMOYLTRANSFERASE, MITOCHONDRIAL"/>
    <property type="match status" value="1"/>
</dbReference>
<dbReference type="InterPro" id="IPR017861">
    <property type="entry name" value="KAE1/TsaD"/>
</dbReference>
<dbReference type="GO" id="GO:0046872">
    <property type="term" value="F:metal ion binding"/>
    <property type="evidence" value="ECO:0007669"/>
    <property type="project" value="UniProtKB-KW"/>
</dbReference>
<accession>A0AAU7QR77</accession>
<evidence type="ECO:0000256" key="7">
    <source>
        <dbReference type="ARBA" id="ARBA00048117"/>
    </source>
</evidence>
<dbReference type="NCBIfam" id="TIGR00329">
    <property type="entry name" value="gcp_kae1"/>
    <property type="match status" value="1"/>
</dbReference>
<dbReference type="EC" id="2.3.1.234" evidence="1"/>
<keyword evidence="2" id="KW-0808">Transferase</keyword>
<evidence type="ECO:0000256" key="4">
    <source>
        <dbReference type="ARBA" id="ARBA00022723"/>
    </source>
</evidence>
<keyword evidence="5" id="KW-0408">Iron</keyword>
<keyword evidence="6" id="KW-0012">Acyltransferase</keyword>
<dbReference type="Gene3D" id="3.30.420.40">
    <property type="match status" value="2"/>
</dbReference>
<dbReference type="GO" id="GO:0061711">
    <property type="term" value="F:tRNA N(6)-L-threonylcarbamoyladenine synthase activity"/>
    <property type="evidence" value="ECO:0007669"/>
    <property type="project" value="UniProtKB-EC"/>
</dbReference>
<gene>
    <name evidence="10" type="primary">tsaD</name>
    <name evidence="10" type="ORF">ABNO52_00070</name>
</gene>
<keyword evidence="3" id="KW-0819">tRNA processing</keyword>
<keyword evidence="8" id="KW-0812">Transmembrane</keyword>
<name>A0AAU7QR77_9FLAO</name>
<reference evidence="10" key="1">
    <citation type="submission" date="2024-06" db="EMBL/GenBank/DDBJ databases">
        <title>Diversity, functionality, and evolutionary history of bacterial symbionts in false click beetles (Coleoptera, Throscidae).</title>
        <authorList>
            <person name="Wierz J.C."/>
            <person name="Malm H."/>
            <person name="Kaltenpoth M."/>
            <person name="Engl T."/>
        </authorList>
    </citation>
    <scope>NUCLEOTIDE SEQUENCE</scope>
    <source>
        <strain evidence="10">Tser</strain>
    </source>
</reference>
<dbReference type="AlphaFoldDB" id="A0AAU7QR77"/>
<sequence length="332" mass="38817">MFIICGIDTSFDDTSISILNKNKVLSNIRKTYNFKKYKGVIPNIVSKKHNFNIIKIFNKALNKAKINIFQLDLISVTYGPGLIGSLYIGIDFAKTLSVIFNKPLYKVNHLHAHIFTFLIKNSFLKKKKNIYPFISLIISGGNTYLSVIYNFFNIKIYGKTLDNPLGEIYDKIANLLNFSYPGAKKIDKYSFKGKKIFDIKIPFIKNFNFSFSGIFTKFKNLIFLKKYCIYDICLSFQEIIFKILFQKIYKLVKLTKIKNIFITGGVSCNKYLRKKFYICSKYYNLNFYFLDKYIEDNGAMIANIGYIKYINHIKYDNNIYPVPKLLLNNYNL</sequence>
<evidence type="ECO:0000313" key="10">
    <source>
        <dbReference type="EMBL" id="XBT18199.1"/>
    </source>
</evidence>
<dbReference type="Pfam" id="PF00814">
    <property type="entry name" value="TsaD"/>
    <property type="match status" value="1"/>
</dbReference>
<dbReference type="EMBL" id="CP157893">
    <property type="protein sequence ID" value="XBT18199.1"/>
    <property type="molecule type" value="Genomic_DNA"/>
</dbReference>
<dbReference type="PRINTS" id="PR00789">
    <property type="entry name" value="OSIALOPTASE"/>
</dbReference>
<feature type="transmembrane region" description="Helical" evidence="8">
    <location>
        <begin position="130"/>
        <end position="152"/>
    </location>
</feature>
<evidence type="ECO:0000256" key="6">
    <source>
        <dbReference type="ARBA" id="ARBA00023315"/>
    </source>
</evidence>
<comment type="catalytic activity">
    <reaction evidence="7">
        <text>L-threonylcarbamoyladenylate + adenosine(37) in tRNA = N(6)-L-threonylcarbamoyladenosine(37) in tRNA + AMP + H(+)</text>
        <dbReference type="Rhea" id="RHEA:37059"/>
        <dbReference type="Rhea" id="RHEA-COMP:10162"/>
        <dbReference type="Rhea" id="RHEA-COMP:10163"/>
        <dbReference type="ChEBI" id="CHEBI:15378"/>
        <dbReference type="ChEBI" id="CHEBI:73682"/>
        <dbReference type="ChEBI" id="CHEBI:74411"/>
        <dbReference type="ChEBI" id="CHEBI:74418"/>
        <dbReference type="ChEBI" id="CHEBI:456215"/>
        <dbReference type="EC" id="2.3.1.234"/>
    </reaction>
</comment>
<evidence type="ECO:0000256" key="1">
    <source>
        <dbReference type="ARBA" id="ARBA00012156"/>
    </source>
</evidence>
<dbReference type="SUPFAM" id="SSF53067">
    <property type="entry name" value="Actin-like ATPase domain"/>
    <property type="match status" value="1"/>
</dbReference>
<dbReference type="PANTHER" id="PTHR11735">
    <property type="entry name" value="TRNA N6-ADENOSINE THREONYLCARBAMOYLTRANSFERASE"/>
    <property type="match status" value="1"/>
</dbReference>
<evidence type="ECO:0000259" key="9">
    <source>
        <dbReference type="Pfam" id="PF00814"/>
    </source>
</evidence>
<feature type="domain" description="Gcp-like" evidence="9">
    <location>
        <begin position="23"/>
        <end position="302"/>
    </location>
</feature>
<evidence type="ECO:0000256" key="8">
    <source>
        <dbReference type="SAM" id="Phobius"/>
    </source>
</evidence>
<keyword evidence="8" id="KW-0472">Membrane</keyword>
<keyword evidence="4" id="KW-0479">Metal-binding</keyword>
<keyword evidence="8" id="KW-1133">Transmembrane helix</keyword>
<dbReference type="InterPro" id="IPR043129">
    <property type="entry name" value="ATPase_NBD"/>
</dbReference>
<evidence type="ECO:0000256" key="5">
    <source>
        <dbReference type="ARBA" id="ARBA00023004"/>
    </source>
</evidence>
<dbReference type="InterPro" id="IPR000905">
    <property type="entry name" value="Gcp-like_dom"/>
</dbReference>
<organism evidence="10">
    <name type="scientific">Candidatus Shikimatogenerans sp. Tser</name>
    <dbReference type="NCBI Taxonomy" id="3158568"/>
    <lineage>
        <taxon>Bacteria</taxon>
        <taxon>Pseudomonadati</taxon>
        <taxon>Bacteroidota</taxon>
        <taxon>Flavobacteriia</taxon>
        <taxon>Flavobacteriales</taxon>
        <taxon>Candidatus Shikimatogenerans</taxon>
    </lineage>
</organism>